<dbReference type="Gene3D" id="2.60.120.700">
    <property type="entry name" value="Peptidase G1"/>
    <property type="match status" value="1"/>
</dbReference>
<dbReference type="InterPro" id="IPR013320">
    <property type="entry name" value="ConA-like_dom_sf"/>
</dbReference>
<name>A0A167P2G8_9HYPO</name>
<feature type="chain" id="PRO_5007890954" evidence="1">
    <location>
        <begin position="21"/>
        <end position="275"/>
    </location>
</feature>
<keyword evidence="2" id="KW-0430">Lectin</keyword>
<dbReference type="InterPro" id="IPR038656">
    <property type="entry name" value="Peptidase_G1_sf"/>
</dbReference>
<feature type="signal peptide" evidence="1">
    <location>
        <begin position="1"/>
        <end position="20"/>
    </location>
</feature>
<keyword evidence="3" id="KW-1185">Reference proteome</keyword>
<organism evidence="2 3">
    <name type="scientific">Niveomyces insectorum RCEF 264</name>
    <dbReference type="NCBI Taxonomy" id="1081102"/>
    <lineage>
        <taxon>Eukaryota</taxon>
        <taxon>Fungi</taxon>
        <taxon>Dikarya</taxon>
        <taxon>Ascomycota</taxon>
        <taxon>Pezizomycotina</taxon>
        <taxon>Sordariomycetes</taxon>
        <taxon>Hypocreomycetidae</taxon>
        <taxon>Hypocreales</taxon>
        <taxon>Cordycipitaceae</taxon>
        <taxon>Niveomyces</taxon>
    </lineage>
</organism>
<dbReference type="OrthoDB" id="10399692at2759"/>
<accession>A0A167P2G8</accession>
<evidence type="ECO:0000313" key="3">
    <source>
        <dbReference type="Proteomes" id="UP000076874"/>
    </source>
</evidence>
<dbReference type="GO" id="GO:0006508">
    <property type="term" value="P:proteolysis"/>
    <property type="evidence" value="ECO:0007669"/>
    <property type="project" value="InterPro"/>
</dbReference>
<dbReference type="InterPro" id="IPR000250">
    <property type="entry name" value="Peptidase_G1"/>
</dbReference>
<dbReference type="GO" id="GO:0070007">
    <property type="term" value="F:glutamic-type endopeptidase activity"/>
    <property type="evidence" value="ECO:0007669"/>
    <property type="project" value="InterPro"/>
</dbReference>
<dbReference type="SUPFAM" id="SSF49899">
    <property type="entry name" value="Concanavalin A-like lectins/glucanases"/>
    <property type="match status" value="1"/>
</dbReference>
<evidence type="ECO:0000256" key="1">
    <source>
        <dbReference type="SAM" id="SignalP"/>
    </source>
</evidence>
<keyword evidence="1" id="KW-0732">Signal</keyword>
<protein>
    <submittedName>
        <fullName evidence="2">Concanavalin A-like lectin/glucanase</fullName>
    </submittedName>
</protein>
<dbReference type="GO" id="GO:0030246">
    <property type="term" value="F:carbohydrate binding"/>
    <property type="evidence" value="ECO:0007669"/>
    <property type="project" value="UniProtKB-KW"/>
</dbReference>
<reference evidence="2 3" key="1">
    <citation type="journal article" date="2016" name="Genome Biol. Evol.">
        <title>Divergent and convergent evolution of fungal pathogenicity.</title>
        <authorList>
            <person name="Shang Y."/>
            <person name="Xiao G."/>
            <person name="Zheng P."/>
            <person name="Cen K."/>
            <person name="Zhan S."/>
            <person name="Wang C."/>
        </authorList>
    </citation>
    <scope>NUCLEOTIDE SEQUENCE [LARGE SCALE GENOMIC DNA]</scope>
    <source>
        <strain evidence="2 3">RCEF 264</strain>
    </source>
</reference>
<dbReference type="EMBL" id="AZHD01000017">
    <property type="protein sequence ID" value="OAA56216.1"/>
    <property type="molecule type" value="Genomic_DNA"/>
</dbReference>
<proteinExistence type="predicted"/>
<evidence type="ECO:0000313" key="2">
    <source>
        <dbReference type="EMBL" id="OAA56216.1"/>
    </source>
</evidence>
<dbReference type="Pfam" id="PF01828">
    <property type="entry name" value="Peptidase_A4"/>
    <property type="match status" value="1"/>
</dbReference>
<dbReference type="Proteomes" id="UP000076874">
    <property type="component" value="Unassembled WGS sequence"/>
</dbReference>
<gene>
    <name evidence="2" type="ORF">SPI_07827</name>
</gene>
<sequence>MRTSHILSLATALAARLSHAAPYATTVSDTDAELELLTPEFQRLAFFDTLTPNATTAANSNSNTTTCGAFETAGTDDPMYVAVSAVFIVPQVSSRPLFNWTRDPEVTPRIAVSAGLDGIECPETVRAGIYATVFQNGTQQQVPFVEFNGHVYAVRIASVAAGEHVRVRLSIVQDDVVNINWSNLNRTEQAFNRDISTGGTMCGKTVSWFVEDLVPIKAAPGDYFAAFEPVHFMLLEGEKVDGNTVHFDTSTANFTTEQALCKVAQEGTDLTITST</sequence>
<comment type="caution">
    <text evidence="2">The sequence shown here is derived from an EMBL/GenBank/DDBJ whole genome shotgun (WGS) entry which is preliminary data.</text>
</comment>
<dbReference type="AlphaFoldDB" id="A0A167P2G8"/>